<accession>A0A6C0U113</accession>
<protein>
    <submittedName>
        <fullName evidence="2">Uncharacterized protein</fullName>
    </submittedName>
</protein>
<name>A0A6C0U113_9GAMM</name>
<evidence type="ECO:0000256" key="1">
    <source>
        <dbReference type="SAM" id="Phobius"/>
    </source>
</evidence>
<keyword evidence="3" id="KW-1185">Reference proteome</keyword>
<feature type="transmembrane region" description="Helical" evidence="1">
    <location>
        <begin position="20"/>
        <end position="41"/>
    </location>
</feature>
<dbReference type="RefSeq" id="WP_163495120.1">
    <property type="nucleotide sequence ID" value="NZ_CP048711.1"/>
</dbReference>
<feature type="transmembrane region" description="Helical" evidence="1">
    <location>
        <begin position="100"/>
        <end position="120"/>
    </location>
</feature>
<gene>
    <name evidence="2" type="ORF">G3T16_10140</name>
</gene>
<evidence type="ECO:0000313" key="3">
    <source>
        <dbReference type="Proteomes" id="UP000477680"/>
    </source>
</evidence>
<dbReference type="KEGG" id="kim:G3T16_10140"/>
<feature type="transmembrane region" description="Helical" evidence="1">
    <location>
        <begin position="48"/>
        <end position="67"/>
    </location>
</feature>
<proteinExistence type="predicted"/>
<reference evidence="2 3" key="1">
    <citation type="submission" date="2020-02" db="EMBL/GenBank/DDBJ databases">
        <title>Genome sequencing for Kineobactrum sp. M2.</title>
        <authorList>
            <person name="Park S.-J."/>
        </authorList>
    </citation>
    <scope>NUCLEOTIDE SEQUENCE [LARGE SCALE GENOMIC DNA]</scope>
    <source>
        <strain evidence="2 3">M2</strain>
    </source>
</reference>
<keyword evidence="1" id="KW-0472">Membrane</keyword>
<dbReference type="AlphaFoldDB" id="A0A6C0U113"/>
<evidence type="ECO:0000313" key="2">
    <source>
        <dbReference type="EMBL" id="QIB65721.1"/>
    </source>
</evidence>
<sequence>MELKGYRIAGSLYLLDNLVSVLLGLGISIISTIVGLALLLVQNESKLEALRFVVFAWVALSIILVLIGSASLGLWIILLSTLFFGSAIVGLMMNDLSQQSIALLGGVGVLGIIIPVASLWI</sequence>
<dbReference type="EMBL" id="CP048711">
    <property type="protein sequence ID" value="QIB65721.1"/>
    <property type="molecule type" value="Genomic_DNA"/>
</dbReference>
<dbReference type="Proteomes" id="UP000477680">
    <property type="component" value="Chromosome"/>
</dbReference>
<keyword evidence="1" id="KW-0812">Transmembrane</keyword>
<keyword evidence="1" id="KW-1133">Transmembrane helix</keyword>
<feature type="transmembrane region" description="Helical" evidence="1">
    <location>
        <begin position="73"/>
        <end position="93"/>
    </location>
</feature>
<organism evidence="2 3">
    <name type="scientific">Kineobactrum salinum</name>
    <dbReference type="NCBI Taxonomy" id="2708301"/>
    <lineage>
        <taxon>Bacteria</taxon>
        <taxon>Pseudomonadati</taxon>
        <taxon>Pseudomonadota</taxon>
        <taxon>Gammaproteobacteria</taxon>
        <taxon>Cellvibrionales</taxon>
        <taxon>Halieaceae</taxon>
        <taxon>Kineobactrum</taxon>
    </lineage>
</organism>